<comment type="subcellular location">
    <subcellularLocation>
        <location evidence="1">Membrane</location>
        <topology evidence="1">Multi-pass membrane protein</topology>
    </subcellularLocation>
</comment>
<dbReference type="AlphaFoldDB" id="W8S6F1"/>
<evidence type="ECO:0000256" key="4">
    <source>
        <dbReference type="ARBA" id="ARBA00022989"/>
    </source>
</evidence>
<gene>
    <name evidence="7" type="ORF">roselon_03608</name>
</gene>
<dbReference type="Proteomes" id="UP000019593">
    <property type="component" value="Chromosome"/>
</dbReference>
<dbReference type="STRING" id="1294273.roselon_03608"/>
<evidence type="ECO:0000313" key="7">
    <source>
        <dbReference type="EMBL" id="AHM05852.1"/>
    </source>
</evidence>
<keyword evidence="4 6" id="KW-1133">Transmembrane helix</keyword>
<dbReference type="GO" id="GO:0016020">
    <property type="term" value="C:membrane"/>
    <property type="evidence" value="ECO:0007669"/>
    <property type="project" value="UniProtKB-SubCell"/>
</dbReference>
<dbReference type="RefSeq" id="WP_025313454.1">
    <property type="nucleotide sequence ID" value="NZ_CP004372.1"/>
</dbReference>
<feature type="transmembrane region" description="Helical" evidence="6">
    <location>
        <begin position="67"/>
        <end position="88"/>
    </location>
</feature>
<evidence type="ECO:0000256" key="5">
    <source>
        <dbReference type="ARBA" id="ARBA00023136"/>
    </source>
</evidence>
<feature type="transmembrane region" description="Helical" evidence="6">
    <location>
        <begin position="133"/>
        <end position="156"/>
    </location>
</feature>
<keyword evidence="5 6" id="KW-0472">Membrane</keyword>
<dbReference type="PATRIC" id="fig|1294273.3.peg.3562"/>
<dbReference type="InterPro" id="IPR033580">
    <property type="entry name" value="Nurim-like"/>
</dbReference>
<evidence type="ECO:0000256" key="3">
    <source>
        <dbReference type="ARBA" id="ARBA00022692"/>
    </source>
</evidence>
<feature type="transmembrane region" description="Helical" evidence="6">
    <location>
        <begin position="100"/>
        <end position="127"/>
    </location>
</feature>
<dbReference type="eggNOG" id="COG2020">
    <property type="taxonomic scope" value="Bacteria"/>
</dbReference>
<dbReference type="Gene3D" id="1.20.120.1630">
    <property type="match status" value="1"/>
</dbReference>
<evidence type="ECO:0000256" key="2">
    <source>
        <dbReference type="ARBA" id="ARBA00010631"/>
    </source>
</evidence>
<dbReference type="HOGENOM" id="CLU_1004006_0_0_5"/>
<reference evidence="7 8" key="1">
    <citation type="submission" date="2013-03" db="EMBL/GenBank/DDBJ databases">
        <authorList>
            <person name="Fiebig A."/>
            <person name="Goeker M."/>
            <person name="Klenk H.-P.P."/>
        </authorList>
    </citation>
    <scope>NUCLEOTIDE SEQUENCE [LARGE SCALE GENOMIC DNA]</scope>
    <source>
        <strain evidence="8">DSM 19469</strain>
    </source>
</reference>
<comment type="similarity">
    <text evidence="2">Belongs to the nurim family.</text>
</comment>
<dbReference type="PANTHER" id="PTHR31040:SF1">
    <property type="entry name" value="NURIM"/>
    <property type="match status" value="1"/>
</dbReference>
<evidence type="ECO:0000256" key="6">
    <source>
        <dbReference type="SAM" id="Phobius"/>
    </source>
</evidence>
<sequence length="277" mass="30554">MTDPQDTHFARIWALLRGALAPPPGLGRIALALALGVLCHAVFAAAVLAMILAMAFGMSESLGRVPWPWAALANAALVLQFPIVHSLLLTRRGGRLLSRLGAHGGTLATTTYAIIASVQLFVLFAFWTPSGIIWWRAEGMALWLILLGYGASWLFLVKASWDAGAEVQSGALGWMSLMADRRPRFPDMPKTGTFRVIRQPIYLAFALTTWLVPVWTPDQLLLALSLTTYCVAAPVLKERRFRARYGARFDRYAARTPYMVPRFARSERSPDEPSSAQ</sequence>
<evidence type="ECO:0000313" key="8">
    <source>
        <dbReference type="Proteomes" id="UP000019593"/>
    </source>
</evidence>
<protein>
    <recommendedName>
        <fullName evidence="9">Methanethiol S-methyltransferase</fullName>
    </recommendedName>
</protein>
<keyword evidence="3 6" id="KW-0812">Transmembrane</keyword>
<keyword evidence="8" id="KW-1185">Reference proteome</keyword>
<proteinExistence type="inferred from homology"/>
<accession>W8S6F1</accession>
<dbReference type="PANTHER" id="PTHR31040">
    <property type="entry name" value="NURIM"/>
    <property type="match status" value="1"/>
</dbReference>
<dbReference type="OrthoDB" id="7066299at2"/>
<evidence type="ECO:0008006" key="9">
    <source>
        <dbReference type="Google" id="ProtNLM"/>
    </source>
</evidence>
<organism evidence="7 8">
    <name type="scientific">Roseicyclus elongatus DSM 19469</name>
    <dbReference type="NCBI Taxonomy" id="1294273"/>
    <lineage>
        <taxon>Bacteria</taxon>
        <taxon>Pseudomonadati</taxon>
        <taxon>Pseudomonadota</taxon>
        <taxon>Alphaproteobacteria</taxon>
        <taxon>Rhodobacterales</taxon>
        <taxon>Roseobacteraceae</taxon>
        <taxon>Roseicyclus</taxon>
    </lineage>
</organism>
<name>W8S6F1_9RHOB</name>
<evidence type="ECO:0000256" key="1">
    <source>
        <dbReference type="ARBA" id="ARBA00004141"/>
    </source>
</evidence>
<feature type="transmembrane region" description="Helical" evidence="6">
    <location>
        <begin position="29"/>
        <end position="55"/>
    </location>
</feature>
<dbReference type="EMBL" id="CP004372">
    <property type="protein sequence ID" value="AHM05852.1"/>
    <property type="molecule type" value="Genomic_DNA"/>
</dbReference>
<dbReference type="KEGG" id="red:roselon_03608"/>